<evidence type="ECO:0000256" key="1">
    <source>
        <dbReference type="SAM" id="Coils"/>
    </source>
</evidence>
<dbReference type="AlphaFoldDB" id="X1CQL4"/>
<organism evidence="2">
    <name type="scientific">marine sediment metagenome</name>
    <dbReference type="NCBI Taxonomy" id="412755"/>
    <lineage>
        <taxon>unclassified sequences</taxon>
        <taxon>metagenomes</taxon>
        <taxon>ecological metagenomes</taxon>
    </lineage>
</organism>
<dbReference type="Gene3D" id="1.20.5.340">
    <property type="match status" value="1"/>
</dbReference>
<protein>
    <submittedName>
        <fullName evidence="2">Uncharacterized protein</fullName>
    </submittedName>
</protein>
<dbReference type="EMBL" id="BART01024978">
    <property type="protein sequence ID" value="GAG95247.1"/>
    <property type="molecule type" value="Genomic_DNA"/>
</dbReference>
<feature type="coiled-coil region" evidence="1">
    <location>
        <begin position="31"/>
        <end position="93"/>
    </location>
</feature>
<comment type="caution">
    <text evidence="2">The sequence shown here is derived from an EMBL/GenBank/DDBJ whole genome shotgun (WGS) entry which is preliminary data.</text>
</comment>
<name>X1CQL4_9ZZZZ</name>
<dbReference type="SUPFAM" id="SSF161270">
    <property type="entry name" value="PspA lactotransferrin-binding region"/>
    <property type="match status" value="1"/>
</dbReference>
<accession>X1CQL4</accession>
<keyword evidence="1" id="KW-0175">Coiled coil</keyword>
<gene>
    <name evidence="2" type="ORF">S01H4_44946</name>
</gene>
<reference evidence="2" key="1">
    <citation type="journal article" date="2014" name="Front. Microbiol.">
        <title>High frequency of phylogenetically diverse reductive dehalogenase-homologous genes in deep subseafloor sedimentary metagenomes.</title>
        <authorList>
            <person name="Kawai M."/>
            <person name="Futagami T."/>
            <person name="Toyoda A."/>
            <person name="Takaki Y."/>
            <person name="Nishi S."/>
            <person name="Hori S."/>
            <person name="Arai W."/>
            <person name="Tsubouchi T."/>
            <person name="Morono Y."/>
            <person name="Uchiyama I."/>
            <person name="Ito T."/>
            <person name="Fujiyama A."/>
            <person name="Inagaki F."/>
            <person name="Takami H."/>
        </authorList>
    </citation>
    <scope>NUCLEOTIDE SEQUENCE</scope>
    <source>
        <strain evidence="2">Expedition CK06-06</strain>
    </source>
</reference>
<evidence type="ECO:0000313" key="2">
    <source>
        <dbReference type="EMBL" id="GAG95247.1"/>
    </source>
</evidence>
<feature type="non-terminal residue" evidence="2">
    <location>
        <position position="162"/>
    </location>
</feature>
<sequence length="162" mass="17564">MNKRIAISVITVLAVGVSAAGYFVLQQSNKLGEAGSEIVALEDNVSALEQNVSTLEESGSVLEVKLTDLEAKVSTLEAALDKANDDVELQQKLVGLGSYAPSFEMEGAHCNLNSGFILTNPNCISDITIERVCVFAYDGTVVYEGPFLHWREETPWLEPMKP</sequence>
<proteinExistence type="predicted"/>